<sequence length="651" mass="71532">MTNSKQNNKMKLLYGVLFCFMCHVEAQTPSENYPHFAVLDSGSKVHLYWKFNDTYITFEVIGQTTGWVGVGISPNGGMANADMYVGWVKNSVANVTDRHGASTNTFPPIDAEQNVKLLGGSEADGWTNIKFDRTIAACSGSDDIAITTSTLKIIWALGTNDPSGNDITPADYHGGGLEKRGVKSLLILESGGANSTLPDGETYENFTMLNDAFTIPAEDTYYNCRLFEIPPLATKHQMVIIEPVIQAGNEANVHHILLYQCQYNVTQNASSLNTDTKCYASNMPPDFLNCPLVIHAWAIGGGTFYYPNHVGFPLGEADSPKYVVMETHYDNPNLQSGIVDSSGLRVFYTSQLRQYDAGIMEVGHLVSPYTHLIPPNANSYLSYGDCHKDCLAAGLAAQNQSDIKVFGINFHTHLLGQALTLQHIRNGTELPYLGKDVSYDFNYQETKLLNQEVTVQSGDTIQLICDYNSKGRSNVTIAGLGTSEEMCLTFVSYYPKIPVVKCESQPWMGQLYDYFGITNYTYNSFPSTYGTLNDITALEPPMYAGLTVSQIVNGISWDQTTANNFSDTVRDMVRIPVCLGQVPLPGVPVYYFPTNIKTPYVPPSQCVDTTTATMATTTSMTTTTGGSTSTYIFNVTNLFISSLIALLLCYF</sequence>
<reference evidence="8 9" key="1">
    <citation type="submission" date="2024-02" db="EMBL/GenBank/DDBJ databases">
        <authorList>
            <person name="Daric V."/>
            <person name="Darras S."/>
        </authorList>
    </citation>
    <scope>NUCLEOTIDE SEQUENCE [LARGE SCALE GENOMIC DNA]</scope>
</reference>
<comment type="caution">
    <text evidence="8">The sequence shown here is derived from an EMBL/GenBank/DDBJ whole genome shotgun (WGS) entry which is preliminary data.</text>
</comment>
<feature type="transmembrane region" description="Helical" evidence="5">
    <location>
        <begin position="631"/>
        <end position="650"/>
    </location>
</feature>
<keyword evidence="5" id="KW-1133">Transmembrane helix</keyword>
<dbReference type="PANTHER" id="PTHR10157:SF23">
    <property type="entry name" value="MOXD1 HOMOLOG 1"/>
    <property type="match status" value="1"/>
</dbReference>
<feature type="domain" description="DOMON" evidence="7">
    <location>
        <begin position="43"/>
        <end position="158"/>
    </location>
</feature>
<dbReference type="PANTHER" id="PTHR10157">
    <property type="entry name" value="DOPAMINE BETA HYDROXYLASE RELATED"/>
    <property type="match status" value="1"/>
</dbReference>
<keyword evidence="6" id="KW-0732">Signal</keyword>
<protein>
    <recommendedName>
        <fullName evidence="7">DOMON domain-containing protein</fullName>
    </recommendedName>
</protein>
<keyword evidence="5" id="KW-0472">Membrane</keyword>
<dbReference type="InterPro" id="IPR005018">
    <property type="entry name" value="DOMON_domain"/>
</dbReference>
<dbReference type="EMBL" id="CAWYQH010000001">
    <property type="protein sequence ID" value="CAK8671516.1"/>
    <property type="molecule type" value="Genomic_DNA"/>
</dbReference>
<comment type="cofactor">
    <cofactor evidence="1">
        <name>Cu(2+)</name>
        <dbReference type="ChEBI" id="CHEBI:29036"/>
    </cofactor>
</comment>
<dbReference type="InterPro" id="IPR045266">
    <property type="entry name" value="DOH_DOMON"/>
</dbReference>
<dbReference type="Gene3D" id="2.60.120.310">
    <property type="entry name" value="Copper type II, ascorbate-dependent monooxygenase, N-terminal domain"/>
    <property type="match status" value="1"/>
</dbReference>
<dbReference type="Pfam" id="PF01082">
    <property type="entry name" value="Cu2_monooxygen"/>
    <property type="match status" value="1"/>
</dbReference>
<dbReference type="Pfam" id="PF03712">
    <property type="entry name" value="Cu2_monoox_C"/>
    <property type="match status" value="1"/>
</dbReference>
<dbReference type="InterPro" id="IPR008977">
    <property type="entry name" value="PHM/PNGase_F_dom_sf"/>
</dbReference>
<keyword evidence="9" id="KW-1185">Reference proteome</keyword>
<dbReference type="InterPro" id="IPR028460">
    <property type="entry name" value="Tbh/DBH"/>
</dbReference>
<dbReference type="Pfam" id="PF03351">
    <property type="entry name" value="DOMON"/>
    <property type="match status" value="1"/>
</dbReference>
<keyword evidence="4" id="KW-0325">Glycoprotein</keyword>
<keyword evidence="5" id="KW-0812">Transmembrane</keyword>
<feature type="signal peptide" evidence="6">
    <location>
        <begin position="1"/>
        <end position="26"/>
    </location>
</feature>
<keyword evidence="3" id="KW-1015">Disulfide bond</keyword>
<evidence type="ECO:0000256" key="4">
    <source>
        <dbReference type="ARBA" id="ARBA00023180"/>
    </source>
</evidence>
<evidence type="ECO:0000313" key="9">
    <source>
        <dbReference type="Proteomes" id="UP001642483"/>
    </source>
</evidence>
<proteinExistence type="inferred from homology"/>
<evidence type="ECO:0000256" key="1">
    <source>
        <dbReference type="ARBA" id="ARBA00001973"/>
    </source>
</evidence>
<dbReference type="CDD" id="cd09631">
    <property type="entry name" value="DOMON_DOH"/>
    <property type="match status" value="1"/>
</dbReference>
<evidence type="ECO:0000256" key="3">
    <source>
        <dbReference type="ARBA" id="ARBA00023157"/>
    </source>
</evidence>
<dbReference type="SUPFAM" id="SSF49742">
    <property type="entry name" value="PHM/PNGase F"/>
    <property type="match status" value="2"/>
</dbReference>
<organism evidence="8 9">
    <name type="scientific">Clavelina lepadiformis</name>
    <name type="common">Light-bulb sea squirt</name>
    <name type="synonym">Ascidia lepadiformis</name>
    <dbReference type="NCBI Taxonomy" id="159417"/>
    <lineage>
        <taxon>Eukaryota</taxon>
        <taxon>Metazoa</taxon>
        <taxon>Chordata</taxon>
        <taxon>Tunicata</taxon>
        <taxon>Ascidiacea</taxon>
        <taxon>Aplousobranchia</taxon>
        <taxon>Clavelinidae</taxon>
        <taxon>Clavelina</taxon>
    </lineage>
</organism>
<accession>A0ABP0EVS3</accession>
<dbReference type="PROSITE" id="PS50836">
    <property type="entry name" value="DOMON"/>
    <property type="match status" value="1"/>
</dbReference>
<dbReference type="InterPro" id="IPR014784">
    <property type="entry name" value="Cu2_ascorb_mOase-like_C"/>
</dbReference>
<comment type="similarity">
    <text evidence="2">Belongs to the copper type II ascorbate-dependent monooxygenase family.</text>
</comment>
<dbReference type="SMART" id="SM00664">
    <property type="entry name" value="DoH"/>
    <property type="match status" value="1"/>
</dbReference>
<evidence type="ECO:0000256" key="6">
    <source>
        <dbReference type="SAM" id="SignalP"/>
    </source>
</evidence>
<dbReference type="Proteomes" id="UP001642483">
    <property type="component" value="Unassembled WGS sequence"/>
</dbReference>
<dbReference type="SUPFAM" id="SSF49344">
    <property type="entry name" value="CBD9-like"/>
    <property type="match status" value="1"/>
</dbReference>
<name>A0ABP0EVS3_CLALP</name>
<dbReference type="Gene3D" id="2.60.120.230">
    <property type="match status" value="1"/>
</dbReference>
<gene>
    <name evidence="8" type="ORF">CVLEPA_LOCUS572</name>
</gene>
<dbReference type="InterPro" id="IPR000323">
    <property type="entry name" value="Cu2_ascorb_mOase_N"/>
</dbReference>
<evidence type="ECO:0000259" key="7">
    <source>
        <dbReference type="PROSITE" id="PS50836"/>
    </source>
</evidence>
<dbReference type="InterPro" id="IPR036939">
    <property type="entry name" value="Cu2_ascorb_mOase_N_sf"/>
</dbReference>
<dbReference type="PRINTS" id="PR00767">
    <property type="entry name" value="DBMONOXGNASE"/>
</dbReference>
<dbReference type="InterPro" id="IPR000945">
    <property type="entry name" value="DBH-like"/>
</dbReference>
<evidence type="ECO:0000256" key="5">
    <source>
        <dbReference type="SAM" id="Phobius"/>
    </source>
</evidence>
<dbReference type="Gene3D" id="2.60.40.1210">
    <property type="entry name" value="Cellobiose dehydrogenase, cytochrome domain"/>
    <property type="match status" value="1"/>
</dbReference>
<evidence type="ECO:0000313" key="8">
    <source>
        <dbReference type="EMBL" id="CAK8671516.1"/>
    </source>
</evidence>
<evidence type="ECO:0000256" key="2">
    <source>
        <dbReference type="ARBA" id="ARBA00010676"/>
    </source>
</evidence>
<dbReference type="InterPro" id="IPR024548">
    <property type="entry name" value="Cu2_monoox_C"/>
</dbReference>
<feature type="chain" id="PRO_5046021554" description="DOMON domain-containing protein" evidence="6">
    <location>
        <begin position="27"/>
        <end position="651"/>
    </location>
</feature>